<dbReference type="Gene3D" id="2.70.170.10">
    <property type="entry name" value="Neurotransmitter-gated ion-channel ligand-binding domain"/>
    <property type="match status" value="1"/>
</dbReference>
<keyword evidence="11 23" id="KW-0675">Receptor</keyword>
<comment type="subcellular location">
    <subcellularLocation>
        <location evidence="18">Postsynaptic cell membrane</location>
        <topology evidence="18">Multi-pass membrane protein</topology>
    </subcellularLocation>
</comment>
<evidence type="ECO:0000256" key="17">
    <source>
        <dbReference type="ARBA" id="ARBA00023303"/>
    </source>
</evidence>
<keyword evidence="4 20" id="KW-0812">Transmembrane</keyword>
<dbReference type="PRINTS" id="PR00253">
    <property type="entry name" value="GABAARECEPTR"/>
</dbReference>
<dbReference type="PRINTS" id="PR00252">
    <property type="entry name" value="NRIONCHANNEL"/>
</dbReference>
<keyword evidence="10" id="KW-1015">Disulfide bond</keyword>
<dbReference type="SUPFAM" id="SSF63712">
    <property type="entry name" value="Nicotinic receptor ligand binding domain-like"/>
    <property type="match status" value="1"/>
</dbReference>
<dbReference type="InterPro" id="IPR038050">
    <property type="entry name" value="Neuro_actylchol_rec"/>
</dbReference>
<evidence type="ECO:0000256" key="20">
    <source>
        <dbReference type="RuleBase" id="RU000687"/>
    </source>
</evidence>
<dbReference type="InterPro" id="IPR001390">
    <property type="entry name" value="GABAAa_rcpt"/>
</dbReference>
<evidence type="ECO:0000256" key="19">
    <source>
        <dbReference type="ARBA" id="ARBA00071250"/>
    </source>
</evidence>
<evidence type="ECO:0000256" key="18">
    <source>
        <dbReference type="ARBA" id="ARBA00034104"/>
    </source>
</evidence>
<keyword evidence="2 20" id="KW-0813">Transport</keyword>
<comment type="similarity">
    <text evidence="1">Belongs to the ligand-gated ion channel (TC 1.A.9) family. Gamma-aminobutyric acid receptor (TC 1.A.9.5) subfamily.</text>
</comment>
<dbReference type="InterPro" id="IPR006028">
    <property type="entry name" value="GABAA/Glycine_rcpt"/>
</dbReference>
<sequence>MKSLLICLQLCLQALHVFVEKVDIFRMQTAFSWILLYVTILLVQNIMAAEKNDFMTNTSKLLDSLLSVENYDRQIRPGFGGPPTVVLTDIEIRSFGSISETDMLFSMDCYFRQTWFDRRLSFKSGNLTVLSMDWKFLQKVWTPDTYFLNGKSSYLHKVSVPNKFVRVRYDGQLKYSMRLTIQTNCPMHLRKYPLDKQACPLIIGSFAYTSKDVLYKWNGPNPVAVADDVTLSQYDYLNITLLNSTDSDSKGTSSLLARFILRRRRGYFILQIYAPCAMIVGASWVSFWINKSDAPGRVAVGATTVLTLVTMGFGGRSSLPRVAYATAIDWFVILCFSFVFAAMVEYACVNVVDRNDLMALQKALKLQQEKEQAQAAGTHKENGDDLTAISECDTEERPLNYPQKFRPFRWKKKKRYREIATRIDEMYIPDRGSRIDAYARVLFPLAFGVFNLLYWTLYLYTIDDEIPEDTVF</sequence>
<dbReference type="SUPFAM" id="SSF90112">
    <property type="entry name" value="Neurotransmitter-gated ion-channel transmembrane pore"/>
    <property type="match status" value="1"/>
</dbReference>
<feature type="domain" description="Neurotransmitter-gated ion-channel transmembrane" evidence="22">
    <location>
        <begin position="272"/>
        <end position="354"/>
    </location>
</feature>
<evidence type="ECO:0000256" key="5">
    <source>
        <dbReference type="ARBA" id="ARBA00022729"/>
    </source>
</evidence>
<evidence type="ECO:0000256" key="16">
    <source>
        <dbReference type="ARBA" id="ARBA00023286"/>
    </source>
</evidence>
<dbReference type="PRINTS" id="PR01079">
    <property type="entry name" value="GABAARALPHA"/>
</dbReference>
<evidence type="ECO:0000256" key="12">
    <source>
        <dbReference type="ARBA" id="ARBA00023173"/>
    </source>
</evidence>
<dbReference type="Pfam" id="PF02932">
    <property type="entry name" value="Neur_chan_memb"/>
    <property type="match status" value="1"/>
</dbReference>
<comment type="caution">
    <text evidence="23">The sequence shown here is derived from an EMBL/GenBank/DDBJ whole genome shotgun (WGS) entry which is preliminary data.</text>
</comment>
<evidence type="ECO:0000256" key="4">
    <source>
        <dbReference type="ARBA" id="ARBA00022692"/>
    </source>
</evidence>
<evidence type="ECO:0000256" key="9">
    <source>
        <dbReference type="ARBA" id="ARBA00023136"/>
    </source>
</evidence>
<keyword evidence="7" id="KW-0770">Synapse</keyword>
<dbReference type="PANTHER" id="PTHR18945">
    <property type="entry name" value="NEUROTRANSMITTER GATED ION CHANNEL"/>
    <property type="match status" value="1"/>
</dbReference>
<organism evidence="23 24">
    <name type="scientific">Nephila pilipes</name>
    <name type="common">Giant wood spider</name>
    <name type="synonym">Nephila maculata</name>
    <dbReference type="NCBI Taxonomy" id="299642"/>
    <lineage>
        <taxon>Eukaryota</taxon>
        <taxon>Metazoa</taxon>
        <taxon>Ecdysozoa</taxon>
        <taxon>Arthropoda</taxon>
        <taxon>Chelicerata</taxon>
        <taxon>Arachnida</taxon>
        <taxon>Araneae</taxon>
        <taxon>Araneomorphae</taxon>
        <taxon>Entelegynae</taxon>
        <taxon>Araneoidea</taxon>
        <taxon>Nephilidae</taxon>
        <taxon>Nephila</taxon>
    </lineage>
</organism>
<keyword evidence="24" id="KW-1185">Reference proteome</keyword>
<dbReference type="OrthoDB" id="203862at2759"/>
<dbReference type="InterPro" id="IPR036734">
    <property type="entry name" value="Neur_chan_lig-bd_sf"/>
</dbReference>
<dbReference type="GO" id="GO:0005230">
    <property type="term" value="F:extracellular ligand-gated monoatomic ion channel activity"/>
    <property type="evidence" value="ECO:0007669"/>
    <property type="project" value="InterPro"/>
</dbReference>
<evidence type="ECO:0000256" key="11">
    <source>
        <dbReference type="ARBA" id="ARBA00023170"/>
    </source>
</evidence>
<dbReference type="InterPro" id="IPR006201">
    <property type="entry name" value="Neur_channel"/>
</dbReference>
<dbReference type="InterPro" id="IPR006029">
    <property type="entry name" value="Neurotrans-gated_channel_TM"/>
</dbReference>
<feature type="transmembrane region" description="Helical" evidence="20">
    <location>
        <begin position="441"/>
        <end position="462"/>
    </location>
</feature>
<evidence type="ECO:0000256" key="13">
    <source>
        <dbReference type="ARBA" id="ARBA00023180"/>
    </source>
</evidence>
<dbReference type="NCBIfam" id="TIGR00860">
    <property type="entry name" value="LIC"/>
    <property type="match status" value="1"/>
</dbReference>
<evidence type="ECO:0000313" key="23">
    <source>
        <dbReference type="EMBL" id="GFU30484.1"/>
    </source>
</evidence>
<evidence type="ECO:0000256" key="6">
    <source>
        <dbReference type="ARBA" id="ARBA00022989"/>
    </source>
</evidence>
<keyword evidence="5" id="KW-0732">Signal</keyword>
<evidence type="ECO:0000313" key="24">
    <source>
        <dbReference type="Proteomes" id="UP000887013"/>
    </source>
</evidence>
<dbReference type="Proteomes" id="UP000887013">
    <property type="component" value="Unassembled WGS sequence"/>
</dbReference>
<feature type="domain" description="Neurotransmitter-gated ion-channel ligand-binding" evidence="21">
    <location>
        <begin position="59"/>
        <end position="263"/>
    </location>
</feature>
<dbReference type="Gene3D" id="1.20.58.390">
    <property type="entry name" value="Neurotransmitter-gated ion-channel transmembrane domain"/>
    <property type="match status" value="1"/>
</dbReference>
<comment type="caution">
    <text evidence="20">Lacks conserved residue(s) required for the propagation of feature annotation.</text>
</comment>
<name>A0A8X6QPQ9_NEPPI</name>
<keyword evidence="9 20" id="KW-0472">Membrane</keyword>
<evidence type="ECO:0000256" key="3">
    <source>
        <dbReference type="ARBA" id="ARBA00022475"/>
    </source>
</evidence>
<accession>A0A8X6QPQ9</accession>
<dbReference type="InterPro" id="IPR006202">
    <property type="entry name" value="Neur_chan_lig-bd"/>
</dbReference>
<evidence type="ECO:0000256" key="7">
    <source>
        <dbReference type="ARBA" id="ARBA00023018"/>
    </source>
</evidence>
<reference evidence="23" key="1">
    <citation type="submission" date="2020-08" db="EMBL/GenBank/DDBJ databases">
        <title>Multicomponent nature underlies the extraordinary mechanical properties of spider dragline silk.</title>
        <authorList>
            <person name="Kono N."/>
            <person name="Nakamura H."/>
            <person name="Mori M."/>
            <person name="Yoshida Y."/>
            <person name="Ohtoshi R."/>
            <person name="Malay A.D."/>
            <person name="Moran D.A.P."/>
            <person name="Tomita M."/>
            <person name="Numata K."/>
            <person name="Arakawa K."/>
        </authorList>
    </citation>
    <scope>NUCLEOTIDE SEQUENCE</scope>
</reference>
<evidence type="ECO:0000256" key="2">
    <source>
        <dbReference type="ARBA" id="ARBA00022448"/>
    </source>
</evidence>
<evidence type="ECO:0000256" key="8">
    <source>
        <dbReference type="ARBA" id="ARBA00023065"/>
    </source>
</evidence>
<evidence type="ECO:0000256" key="1">
    <source>
        <dbReference type="ARBA" id="ARBA00010180"/>
    </source>
</evidence>
<keyword evidence="12" id="KW-0869">Chloride channel</keyword>
<evidence type="ECO:0000259" key="21">
    <source>
        <dbReference type="Pfam" id="PF02931"/>
    </source>
</evidence>
<evidence type="ECO:0000256" key="10">
    <source>
        <dbReference type="ARBA" id="ARBA00023157"/>
    </source>
</evidence>
<keyword evidence="6 20" id="KW-1133">Transmembrane helix</keyword>
<dbReference type="GO" id="GO:0045211">
    <property type="term" value="C:postsynaptic membrane"/>
    <property type="evidence" value="ECO:0007669"/>
    <property type="project" value="UniProtKB-SubCell"/>
</dbReference>
<keyword evidence="3" id="KW-1003">Cell membrane</keyword>
<protein>
    <recommendedName>
        <fullName evidence="19">Gamma-aminobutyric acid receptor subunit beta</fullName>
    </recommendedName>
</protein>
<dbReference type="EMBL" id="BMAW01082737">
    <property type="protein sequence ID" value="GFU30484.1"/>
    <property type="molecule type" value="Genomic_DNA"/>
</dbReference>
<proteinExistence type="inferred from homology"/>
<dbReference type="FunFam" id="2.70.170.10:FF:000021">
    <property type="entry name" value="Gamma-aminobutyric acid receptor isoform 3b"/>
    <property type="match status" value="1"/>
</dbReference>
<dbReference type="InterPro" id="IPR036719">
    <property type="entry name" value="Neuro-gated_channel_TM_sf"/>
</dbReference>
<evidence type="ECO:0000256" key="14">
    <source>
        <dbReference type="ARBA" id="ARBA00023214"/>
    </source>
</evidence>
<gene>
    <name evidence="23" type="primary">GABRA2</name>
    <name evidence="23" type="ORF">NPIL_21751</name>
</gene>
<dbReference type="PROSITE" id="PS00236">
    <property type="entry name" value="NEUROTR_ION_CHANNEL"/>
    <property type="match status" value="1"/>
</dbReference>
<keyword evidence="13" id="KW-0325">Glycoprotein</keyword>
<keyword evidence="15" id="KW-0628">Postsynaptic cell membrane</keyword>
<evidence type="ECO:0000256" key="15">
    <source>
        <dbReference type="ARBA" id="ARBA00023257"/>
    </source>
</evidence>
<dbReference type="Pfam" id="PF02931">
    <property type="entry name" value="Neur_chan_LBD"/>
    <property type="match status" value="1"/>
</dbReference>
<keyword evidence="8 20" id="KW-0406">Ion transport</keyword>
<evidence type="ECO:0000259" key="22">
    <source>
        <dbReference type="Pfam" id="PF02932"/>
    </source>
</evidence>
<feature type="transmembrane region" description="Helical" evidence="20">
    <location>
        <begin position="330"/>
        <end position="352"/>
    </location>
</feature>
<dbReference type="GO" id="GO:0099095">
    <property type="term" value="F:ligand-gated monoatomic anion channel activity"/>
    <property type="evidence" value="ECO:0007669"/>
    <property type="project" value="UniProtKB-ARBA"/>
</dbReference>
<keyword evidence="14" id="KW-0868">Chloride</keyword>
<keyword evidence="17 20" id="KW-0407">Ion channel</keyword>
<dbReference type="GO" id="GO:0004890">
    <property type="term" value="F:GABA-A receptor activity"/>
    <property type="evidence" value="ECO:0007669"/>
    <property type="project" value="InterPro"/>
</dbReference>
<dbReference type="GO" id="GO:0034707">
    <property type="term" value="C:chloride channel complex"/>
    <property type="evidence" value="ECO:0007669"/>
    <property type="project" value="UniProtKB-KW"/>
</dbReference>
<dbReference type="CDD" id="cd19049">
    <property type="entry name" value="LGIC_TM_anion"/>
    <property type="match status" value="1"/>
</dbReference>
<feature type="transmembrane region" description="Helical" evidence="20">
    <location>
        <begin position="267"/>
        <end position="289"/>
    </location>
</feature>
<keyword evidence="16" id="KW-1071">Ligand-gated ion channel</keyword>
<dbReference type="AlphaFoldDB" id="A0A8X6QPQ9"/>
<dbReference type="GO" id="GO:0005254">
    <property type="term" value="F:chloride channel activity"/>
    <property type="evidence" value="ECO:0007669"/>
    <property type="project" value="UniProtKB-KW"/>
</dbReference>
<dbReference type="InterPro" id="IPR018000">
    <property type="entry name" value="Neurotransmitter_ion_chnl_CS"/>
</dbReference>